<proteinExistence type="predicted"/>
<name>A0A0E9UI30_ANGAN</name>
<reference evidence="1" key="1">
    <citation type="submission" date="2014-11" db="EMBL/GenBank/DDBJ databases">
        <authorList>
            <person name="Amaro Gonzalez C."/>
        </authorList>
    </citation>
    <scope>NUCLEOTIDE SEQUENCE</scope>
</reference>
<evidence type="ECO:0000313" key="1">
    <source>
        <dbReference type="EMBL" id="JAH65519.1"/>
    </source>
</evidence>
<accession>A0A0E9UI30</accession>
<dbReference type="EMBL" id="GBXM01043058">
    <property type="protein sequence ID" value="JAH65519.1"/>
    <property type="molecule type" value="Transcribed_RNA"/>
</dbReference>
<reference evidence="1" key="2">
    <citation type="journal article" date="2015" name="Fish Shellfish Immunol.">
        <title>Early steps in the European eel (Anguilla anguilla)-Vibrio vulnificus interaction in the gills: Role of the RtxA13 toxin.</title>
        <authorList>
            <person name="Callol A."/>
            <person name="Pajuelo D."/>
            <person name="Ebbesson L."/>
            <person name="Teles M."/>
            <person name="MacKenzie S."/>
            <person name="Amaro C."/>
        </authorList>
    </citation>
    <scope>NUCLEOTIDE SEQUENCE</scope>
</reference>
<sequence length="34" mass="3757">MCGAFHNSCFIGVTNALRDVKSKTTKTVSVHFEK</sequence>
<organism evidence="1">
    <name type="scientific">Anguilla anguilla</name>
    <name type="common">European freshwater eel</name>
    <name type="synonym">Muraena anguilla</name>
    <dbReference type="NCBI Taxonomy" id="7936"/>
    <lineage>
        <taxon>Eukaryota</taxon>
        <taxon>Metazoa</taxon>
        <taxon>Chordata</taxon>
        <taxon>Craniata</taxon>
        <taxon>Vertebrata</taxon>
        <taxon>Euteleostomi</taxon>
        <taxon>Actinopterygii</taxon>
        <taxon>Neopterygii</taxon>
        <taxon>Teleostei</taxon>
        <taxon>Anguilliformes</taxon>
        <taxon>Anguillidae</taxon>
        <taxon>Anguilla</taxon>
    </lineage>
</organism>
<protein>
    <submittedName>
        <fullName evidence="1">Uncharacterized protein</fullName>
    </submittedName>
</protein>
<dbReference type="AlphaFoldDB" id="A0A0E9UI30"/>